<keyword evidence="3" id="KW-0677">Repeat</keyword>
<keyword evidence="12" id="KW-1185">Reference proteome</keyword>
<dbReference type="EMBL" id="CM010717">
    <property type="protein sequence ID" value="RZC54305.1"/>
    <property type="molecule type" value="Genomic_DNA"/>
</dbReference>
<evidence type="ECO:0000256" key="5">
    <source>
        <dbReference type="ARBA" id="ARBA00022771"/>
    </source>
</evidence>
<keyword evidence="5" id="KW-0863">Zinc-finger</keyword>
<dbReference type="GO" id="GO:0008270">
    <property type="term" value="F:zinc ion binding"/>
    <property type="evidence" value="ECO:0007669"/>
    <property type="project" value="UniProtKB-KW"/>
</dbReference>
<dbReference type="GO" id="GO:0000724">
    <property type="term" value="P:double-strand break repair via homologous recombination"/>
    <property type="evidence" value="ECO:0007669"/>
    <property type="project" value="TreeGrafter"/>
</dbReference>
<dbReference type="InterPro" id="IPR031099">
    <property type="entry name" value="BRCA1-associated"/>
</dbReference>
<keyword evidence="8" id="KW-0539">Nucleus</keyword>
<keyword evidence="6" id="KW-0862">Zinc</keyword>
<name>A0A4Y7J3S2_PAPSO</name>
<evidence type="ECO:0000256" key="3">
    <source>
        <dbReference type="ARBA" id="ARBA00022737"/>
    </source>
</evidence>
<dbReference type="SMART" id="SM00061">
    <property type="entry name" value="MATH"/>
    <property type="match status" value="1"/>
</dbReference>
<comment type="subcellular location">
    <subcellularLocation>
        <location evidence="1">Nucleus</location>
    </subcellularLocation>
</comment>
<dbReference type="Gene3D" id="2.60.210.10">
    <property type="entry name" value="Apoptosis, Tumor Necrosis Factor Receptor Associated Protein 2, Chain A"/>
    <property type="match status" value="1"/>
</dbReference>
<dbReference type="Gramene" id="RZC54305">
    <property type="protein sequence ID" value="RZC54305"/>
    <property type="gene ID" value="C5167_013167"/>
</dbReference>
<organism evidence="11 12">
    <name type="scientific">Papaver somniferum</name>
    <name type="common">Opium poppy</name>
    <dbReference type="NCBI Taxonomy" id="3469"/>
    <lineage>
        <taxon>Eukaryota</taxon>
        <taxon>Viridiplantae</taxon>
        <taxon>Streptophyta</taxon>
        <taxon>Embryophyta</taxon>
        <taxon>Tracheophyta</taxon>
        <taxon>Spermatophyta</taxon>
        <taxon>Magnoliopsida</taxon>
        <taxon>Ranunculales</taxon>
        <taxon>Papaveraceae</taxon>
        <taxon>Papaveroideae</taxon>
        <taxon>Papaver</taxon>
    </lineage>
</organism>
<dbReference type="GO" id="GO:0045944">
    <property type="term" value="P:positive regulation of transcription by RNA polymerase II"/>
    <property type="evidence" value="ECO:0007669"/>
    <property type="project" value="TreeGrafter"/>
</dbReference>
<evidence type="ECO:0000259" key="9">
    <source>
        <dbReference type="PROSITE" id="PS50144"/>
    </source>
</evidence>
<dbReference type="AlphaFoldDB" id="A0A4Y7J3S2"/>
<dbReference type="Pfam" id="PF22486">
    <property type="entry name" value="MATH_2"/>
    <property type="match status" value="1"/>
</dbReference>
<evidence type="ECO:0000256" key="7">
    <source>
        <dbReference type="ARBA" id="ARBA00023204"/>
    </source>
</evidence>
<dbReference type="InterPro" id="IPR008974">
    <property type="entry name" value="TRAF-like"/>
</dbReference>
<evidence type="ECO:0008006" key="13">
    <source>
        <dbReference type="Google" id="ProtNLM"/>
    </source>
</evidence>
<dbReference type="Proteomes" id="UP000316621">
    <property type="component" value="Chromosome 3"/>
</dbReference>
<dbReference type="PROSITE" id="PS51805">
    <property type="entry name" value="EPHD"/>
    <property type="match status" value="1"/>
</dbReference>
<dbReference type="PANTHER" id="PTHR13763">
    <property type="entry name" value="BREAST CANCER TYPE 1 SUSCEPTIBILITY PROTEIN BRCA1"/>
    <property type="match status" value="1"/>
</dbReference>
<evidence type="ECO:0000256" key="6">
    <source>
        <dbReference type="ARBA" id="ARBA00022833"/>
    </source>
</evidence>
<evidence type="ECO:0000259" key="10">
    <source>
        <dbReference type="PROSITE" id="PS51805"/>
    </source>
</evidence>
<dbReference type="InterPro" id="IPR034732">
    <property type="entry name" value="EPHD"/>
</dbReference>
<sequence length="392" mass="44702">MVLVAVVYWVFIKDSAFLWNKHFCWNSFQSPQVVTGIFLFQMESEFTRKIHKDAVKIVLVISSLLLAVQNQHAVNEDDGPWTSSYIWRIENVSKLNEDDHFSPIFSIGPDKWRLLAFRRGCEVNGYLSVYVVAIKCKNSRNAKFNLAIVDQTYNHNSLRKDTEDQIFRFTEDESDWGFDDFIQLKELKDPRNGYIVNDACIIECIISAHDSIEDVVFESIERDSAFVCAFCQTSKVSENSGSILHFASRKEVEEDEASGPNVVHVHQKCAELAPRVYYAGEIVMNLEKELARSSKLKCSCCGLKGAALGCFKRSCKNTYHAPCALGTSDCQWDDEGHRMLCPSHSGMKFSHEKTKKEKKLVKDNSSAVQRLSMLKKEKVIAKKKKSRYSRTG</sequence>
<keyword evidence="4" id="KW-0227">DNA damage</keyword>
<evidence type="ECO:0000256" key="4">
    <source>
        <dbReference type="ARBA" id="ARBA00022763"/>
    </source>
</evidence>
<accession>A0A4Y7J3S2</accession>
<dbReference type="Gene3D" id="3.30.40.10">
    <property type="entry name" value="Zinc/RING finger domain, C3HC4 (zinc finger)"/>
    <property type="match status" value="1"/>
</dbReference>
<evidence type="ECO:0000256" key="1">
    <source>
        <dbReference type="ARBA" id="ARBA00004123"/>
    </source>
</evidence>
<feature type="domain" description="PHD-type" evidence="10">
    <location>
        <begin position="225"/>
        <end position="345"/>
    </location>
</feature>
<dbReference type="InterPro" id="IPR013083">
    <property type="entry name" value="Znf_RING/FYVE/PHD"/>
</dbReference>
<evidence type="ECO:0000256" key="2">
    <source>
        <dbReference type="ARBA" id="ARBA00022723"/>
    </source>
</evidence>
<dbReference type="PROSITE" id="PS50144">
    <property type="entry name" value="MATH"/>
    <property type="match status" value="1"/>
</dbReference>
<evidence type="ECO:0000313" key="11">
    <source>
        <dbReference type="EMBL" id="RZC54305.1"/>
    </source>
</evidence>
<feature type="domain" description="MATH" evidence="9">
    <location>
        <begin position="82"/>
        <end position="206"/>
    </location>
</feature>
<dbReference type="PANTHER" id="PTHR13763:SF9">
    <property type="entry name" value="BRCA1-ASSOCIATED RING DOMAIN PROTEIN 1"/>
    <property type="match status" value="1"/>
</dbReference>
<dbReference type="SUPFAM" id="SSF49599">
    <property type="entry name" value="TRAF domain-like"/>
    <property type="match status" value="1"/>
</dbReference>
<evidence type="ECO:0000313" key="12">
    <source>
        <dbReference type="Proteomes" id="UP000316621"/>
    </source>
</evidence>
<dbReference type="GO" id="GO:0004842">
    <property type="term" value="F:ubiquitin-protein transferase activity"/>
    <property type="evidence" value="ECO:0007669"/>
    <property type="project" value="TreeGrafter"/>
</dbReference>
<dbReference type="Pfam" id="PF13771">
    <property type="entry name" value="zf-HC5HC2H"/>
    <property type="match status" value="1"/>
</dbReference>
<keyword evidence="2" id="KW-0479">Metal-binding</keyword>
<proteinExistence type="predicted"/>
<gene>
    <name evidence="11" type="ORF">C5167_013167</name>
</gene>
<dbReference type="CDD" id="cd00121">
    <property type="entry name" value="MATH"/>
    <property type="match status" value="1"/>
</dbReference>
<protein>
    <recommendedName>
        <fullName evidence="13">MATH domain-containing protein</fullName>
    </recommendedName>
</protein>
<dbReference type="STRING" id="3469.A0A4Y7J3S2"/>
<dbReference type="GO" id="GO:0005634">
    <property type="term" value="C:nucleus"/>
    <property type="evidence" value="ECO:0007669"/>
    <property type="project" value="UniProtKB-SubCell"/>
</dbReference>
<reference evidence="11 12" key="1">
    <citation type="journal article" date="2018" name="Science">
        <title>The opium poppy genome and morphinan production.</title>
        <authorList>
            <person name="Guo L."/>
            <person name="Winzer T."/>
            <person name="Yang X."/>
            <person name="Li Y."/>
            <person name="Ning Z."/>
            <person name="He Z."/>
            <person name="Teodor R."/>
            <person name="Lu Y."/>
            <person name="Bowser T.A."/>
            <person name="Graham I.A."/>
            <person name="Ye K."/>
        </authorList>
    </citation>
    <scope>NUCLEOTIDE SEQUENCE [LARGE SCALE GENOMIC DNA]</scope>
    <source>
        <strain evidence="12">cv. HN1</strain>
        <tissue evidence="11">Leaves</tissue>
    </source>
</reference>
<dbReference type="InterPro" id="IPR002083">
    <property type="entry name" value="MATH/TRAF_dom"/>
</dbReference>
<evidence type="ECO:0000256" key="8">
    <source>
        <dbReference type="ARBA" id="ARBA00023242"/>
    </source>
</evidence>
<keyword evidence="7" id="KW-0234">DNA repair</keyword>